<comment type="caution">
    <text evidence="3">The sequence shown here is derived from an EMBL/GenBank/DDBJ whole genome shotgun (WGS) entry which is preliminary data.</text>
</comment>
<organism evidence="3 4">
    <name type="scientific">Plutella xylostella</name>
    <name type="common">Diamondback moth</name>
    <name type="synonym">Plutella maculipennis</name>
    <dbReference type="NCBI Taxonomy" id="51655"/>
    <lineage>
        <taxon>Eukaryota</taxon>
        <taxon>Metazoa</taxon>
        <taxon>Ecdysozoa</taxon>
        <taxon>Arthropoda</taxon>
        <taxon>Hexapoda</taxon>
        <taxon>Insecta</taxon>
        <taxon>Pterygota</taxon>
        <taxon>Neoptera</taxon>
        <taxon>Endopterygota</taxon>
        <taxon>Lepidoptera</taxon>
        <taxon>Glossata</taxon>
        <taxon>Ditrysia</taxon>
        <taxon>Yponomeutoidea</taxon>
        <taxon>Plutellidae</taxon>
        <taxon>Plutella</taxon>
    </lineage>
</organism>
<dbReference type="Gene3D" id="2.60.40.10">
    <property type="entry name" value="Immunoglobulins"/>
    <property type="match status" value="1"/>
</dbReference>
<evidence type="ECO:0000313" key="4">
    <source>
        <dbReference type="Proteomes" id="UP000653454"/>
    </source>
</evidence>
<dbReference type="SUPFAM" id="SSF48726">
    <property type="entry name" value="Immunoglobulin"/>
    <property type="match status" value="1"/>
</dbReference>
<evidence type="ECO:0000313" key="3">
    <source>
        <dbReference type="EMBL" id="CAG9094593.1"/>
    </source>
</evidence>
<dbReference type="Proteomes" id="UP000653454">
    <property type="component" value="Unassembled WGS sequence"/>
</dbReference>
<gene>
    <name evidence="3" type="ORF">PLXY2_LOCUS1413</name>
</gene>
<protein>
    <submittedName>
        <fullName evidence="3">(diamondback moth) hypothetical protein</fullName>
    </submittedName>
</protein>
<dbReference type="InterPro" id="IPR036179">
    <property type="entry name" value="Ig-like_dom_sf"/>
</dbReference>
<evidence type="ECO:0000259" key="2">
    <source>
        <dbReference type="PROSITE" id="PS50835"/>
    </source>
</evidence>
<dbReference type="PANTHER" id="PTHR21261:SF15">
    <property type="entry name" value="BEATEN PATH IIIA, ISOFORM D-RELATED"/>
    <property type="match status" value="1"/>
</dbReference>
<sequence length="294" mass="32649">MKYLNILMFFALSSAYEISELRVPLLADPRRAAELSCHFNMDQHRLHSVKWYRDMDEIFRYNPQQTPPIRLFNVTGVMVLNGSCESSRCEVAVRPAPVAARALYTCETSTEGPKFLIARETKLMTVAAMPTLDPVISGAPGAARAGEQLLLNCSADYSLPPADIRWYIDDQLQKPDPWDQTVISAPIEGGLRASWRALRLSAAAARGALRVRCEAELPLQPPVRRDASANILVHTGTHPDKYVSNSGMFKRYINSCSAVTAVLKRDLYDIPSDSQHKLACVGVHQPSLGQRGRQ</sequence>
<dbReference type="InterPro" id="IPR007110">
    <property type="entry name" value="Ig-like_dom"/>
</dbReference>
<reference evidence="3" key="1">
    <citation type="submission" date="2020-11" db="EMBL/GenBank/DDBJ databases">
        <authorList>
            <person name="Whiteford S."/>
        </authorList>
    </citation>
    <scope>NUCLEOTIDE SEQUENCE</scope>
</reference>
<feature type="domain" description="Ig-like" evidence="2">
    <location>
        <begin position="130"/>
        <end position="230"/>
    </location>
</feature>
<dbReference type="PROSITE" id="PS50835">
    <property type="entry name" value="IG_LIKE"/>
    <property type="match status" value="1"/>
</dbReference>
<dbReference type="PANTHER" id="PTHR21261">
    <property type="entry name" value="BEAT PROTEIN"/>
    <property type="match status" value="1"/>
</dbReference>
<proteinExistence type="predicted"/>
<name>A0A8S4DBW2_PLUXY</name>
<dbReference type="AlphaFoldDB" id="A0A8S4DBW2"/>
<dbReference type="InterPro" id="IPR013783">
    <property type="entry name" value="Ig-like_fold"/>
</dbReference>
<dbReference type="EMBL" id="CAJHNJ030000003">
    <property type="protein sequence ID" value="CAG9094593.1"/>
    <property type="molecule type" value="Genomic_DNA"/>
</dbReference>
<feature type="chain" id="PRO_5035940321" evidence="1">
    <location>
        <begin position="16"/>
        <end position="294"/>
    </location>
</feature>
<keyword evidence="1" id="KW-0732">Signal</keyword>
<keyword evidence="4" id="KW-1185">Reference proteome</keyword>
<feature type="signal peptide" evidence="1">
    <location>
        <begin position="1"/>
        <end position="15"/>
    </location>
</feature>
<accession>A0A8S4DBW2</accession>
<evidence type="ECO:0000256" key="1">
    <source>
        <dbReference type="SAM" id="SignalP"/>
    </source>
</evidence>